<evidence type="ECO:0000256" key="5">
    <source>
        <dbReference type="SAM" id="Phobius"/>
    </source>
</evidence>
<feature type="transmembrane region" description="Helical" evidence="5">
    <location>
        <begin position="12"/>
        <end position="31"/>
    </location>
</feature>
<dbReference type="GO" id="GO:0008381">
    <property type="term" value="F:mechanosensitive monoatomic ion channel activity"/>
    <property type="evidence" value="ECO:0007669"/>
    <property type="project" value="TreeGrafter"/>
</dbReference>
<comment type="caution">
    <text evidence="6">The sequence shown here is derived from an EMBL/GenBank/DDBJ whole genome shotgun (WGS) entry which is preliminary data.</text>
</comment>
<dbReference type="EMBL" id="MFGA01000023">
    <property type="protein sequence ID" value="OGF20463.1"/>
    <property type="molecule type" value="Genomic_DNA"/>
</dbReference>
<keyword evidence="2 5" id="KW-0812">Transmembrane</keyword>
<comment type="subcellular location">
    <subcellularLocation>
        <location evidence="1">Membrane</location>
        <topology evidence="1">Multi-pass membrane protein</topology>
    </subcellularLocation>
</comment>
<dbReference type="InterPro" id="IPR037673">
    <property type="entry name" value="MSC/AndL"/>
</dbReference>
<organism evidence="6 7">
    <name type="scientific">Candidatus Falkowbacteria bacterium RIFOXYA2_FULL_38_12</name>
    <dbReference type="NCBI Taxonomy" id="1797993"/>
    <lineage>
        <taxon>Bacteria</taxon>
        <taxon>Candidatus Falkowiibacteriota</taxon>
    </lineage>
</organism>
<evidence type="ECO:0000256" key="2">
    <source>
        <dbReference type="ARBA" id="ARBA00022692"/>
    </source>
</evidence>
<gene>
    <name evidence="6" type="ORF">A2257_03820</name>
</gene>
<name>A0A1F5S204_9BACT</name>
<accession>A0A1F5S204</accession>
<dbReference type="GO" id="GO:0016020">
    <property type="term" value="C:membrane"/>
    <property type="evidence" value="ECO:0007669"/>
    <property type="project" value="UniProtKB-SubCell"/>
</dbReference>
<evidence type="ECO:0000256" key="4">
    <source>
        <dbReference type="ARBA" id="ARBA00023136"/>
    </source>
</evidence>
<reference evidence="6 7" key="1">
    <citation type="journal article" date="2016" name="Nat. Commun.">
        <title>Thousands of microbial genomes shed light on interconnected biogeochemical processes in an aquifer system.</title>
        <authorList>
            <person name="Anantharaman K."/>
            <person name="Brown C.T."/>
            <person name="Hug L.A."/>
            <person name="Sharon I."/>
            <person name="Castelle C.J."/>
            <person name="Probst A.J."/>
            <person name="Thomas B.C."/>
            <person name="Singh A."/>
            <person name="Wilkins M.J."/>
            <person name="Karaoz U."/>
            <person name="Brodie E.L."/>
            <person name="Williams K.H."/>
            <person name="Hubbard S.S."/>
            <person name="Banfield J.F."/>
        </authorList>
    </citation>
    <scope>NUCLEOTIDE SEQUENCE [LARGE SCALE GENOMIC DNA]</scope>
</reference>
<keyword evidence="4 5" id="KW-0472">Membrane</keyword>
<evidence type="ECO:0000313" key="7">
    <source>
        <dbReference type="Proteomes" id="UP000177407"/>
    </source>
</evidence>
<dbReference type="PANTHER" id="PTHR30266:SF2">
    <property type="entry name" value="LARGE-CONDUCTANCE MECHANOSENSITIVE CHANNEL"/>
    <property type="match status" value="1"/>
</dbReference>
<keyword evidence="3 5" id="KW-1133">Transmembrane helix</keyword>
<proteinExistence type="predicted"/>
<dbReference type="PANTHER" id="PTHR30266">
    <property type="entry name" value="MECHANOSENSITIVE CHANNEL MSCL"/>
    <property type="match status" value="1"/>
</dbReference>
<evidence type="ECO:0000256" key="1">
    <source>
        <dbReference type="ARBA" id="ARBA00004141"/>
    </source>
</evidence>
<dbReference type="SUPFAM" id="SSF81330">
    <property type="entry name" value="Gated mechanosensitive channel"/>
    <property type="match status" value="1"/>
</dbReference>
<evidence type="ECO:0000256" key="3">
    <source>
        <dbReference type="ARBA" id="ARBA00022989"/>
    </source>
</evidence>
<feature type="transmembrane region" description="Helical" evidence="5">
    <location>
        <begin position="66"/>
        <end position="87"/>
    </location>
</feature>
<dbReference type="AlphaFoldDB" id="A0A1F5S204"/>
<dbReference type="Proteomes" id="UP000177407">
    <property type="component" value="Unassembled WGS sequence"/>
</dbReference>
<dbReference type="InterPro" id="IPR036019">
    <property type="entry name" value="MscL_channel"/>
</dbReference>
<protein>
    <submittedName>
        <fullName evidence="6">Mechanosensitive ion channel protein MscL</fullName>
    </submittedName>
</protein>
<dbReference type="Gene3D" id="1.10.1200.120">
    <property type="entry name" value="Large-conductance mechanosensitive channel, MscL, domain 1"/>
    <property type="match status" value="1"/>
</dbReference>
<dbReference type="Pfam" id="PF01741">
    <property type="entry name" value="MscL"/>
    <property type="match status" value="1"/>
</dbReference>
<evidence type="ECO:0000313" key="6">
    <source>
        <dbReference type="EMBL" id="OGF20463.1"/>
    </source>
</evidence>
<sequence>MLKDFLAFIKEYNVVGIAIAFVMGAASNSLAKSLVDDIVMPLLNPLLSGIAWQEAVLQLGPISLRWGAFLGELLHFLILAFVVYIVVRKIVKKKEQSKK</sequence>